<dbReference type="EMBL" id="BMAT01009309">
    <property type="protein sequence ID" value="GFS03816.1"/>
    <property type="molecule type" value="Genomic_DNA"/>
</dbReference>
<comment type="caution">
    <text evidence="1">The sequence shown here is derived from an EMBL/GenBank/DDBJ whole genome shotgun (WGS) entry which is preliminary data.</text>
</comment>
<reference evidence="1 2" key="1">
    <citation type="journal article" date="2021" name="Elife">
        <title>Chloroplast acquisition without the gene transfer in kleptoplastic sea slugs, Plakobranchus ocellatus.</title>
        <authorList>
            <person name="Maeda T."/>
            <person name="Takahashi S."/>
            <person name="Yoshida T."/>
            <person name="Shimamura S."/>
            <person name="Takaki Y."/>
            <person name="Nagai Y."/>
            <person name="Toyoda A."/>
            <person name="Suzuki Y."/>
            <person name="Arimoto A."/>
            <person name="Ishii H."/>
            <person name="Satoh N."/>
            <person name="Nishiyama T."/>
            <person name="Hasebe M."/>
            <person name="Maruyama T."/>
            <person name="Minagawa J."/>
            <person name="Obokata J."/>
            <person name="Shigenobu S."/>
        </authorList>
    </citation>
    <scope>NUCLEOTIDE SEQUENCE [LARGE SCALE GENOMIC DNA]</scope>
</reference>
<dbReference type="AlphaFoldDB" id="A0AAV4I587"/>
<protein>
    <submittedName>
        <fullName evidence="1">Uncharacterized protein</fullName>
    </submittedName>
</protein>
<name>A0AAV4I587_9GAST</name>
<proteinExistence type="predicted"/>
<sequence length="114" mass="12260">MLMAWGGGWGKRTLMACGGGWEKRTCIDRDAFTVFTVHRQPSPADPPWLPPPADRFTPALPCLYLLLLASVVCAFSDLIVLGSLSAVSRGGAGVHLPRSTVSYRTTARSGSRRS</sequence>
<evidence type="ECO:0000313" key="1">
    <source>
        <dbReference type="EMBL" id="GFS03816.1"/>
    </source>
</evidence>
<evidence type="ECO:0000313" key="2">
    <source>
        <dbReference type="Proteomes" id="UP000762676"/>
    </source>
</evidence>
<organism evidence="1 2">
    <name type="scientific">Elysia marginata</name>
    <dbReference type="NCBI Taxonomy" id="1093978"/>
    <lineage>
        <taxon>Eukaryota</taxon>
        <taxon>Metazoa</taxon>
        <taxon>Spiralia</taxon>
        <taxon>Lophotrochozoa</taxon>
        <taxon>Mollusca</taxon>
        <taxon>Gastropoda</taxon>
        <taxon>Heterobranchia</taxon>
        <taxon>Euthyneura</taxon>
        <taxon>Panpulmonata</taxon>
        <taxon>Sacoglossa</taxon>
        <taxon>Placobranchoidea</taxon>
        <taxon>Plakobranchidae</taxon>
        <taxon>Elysia</taxon>
    </lineage>
</organism>
<gene>
    <name evidence="1" type="ORF">ElyMa_004642000</name>
</gene>
<dbReference type="Proteomes" id="UP000762676">
    <property type="component" value="Unassembled WGS sequence"/>
</dbReference>
<keyword evidence="2" id="KW-1185">Reference proteome</keyword>
<accession>A0AAV4I587</accession>